<dbReference type="NCBIfam" id="NF007077">
    <property type="entry name" value="PRK09528.1"/>
    <property type="match status" value="1"/>
</dbReference>
<evidence type="ECO:0000256" key="7">
    <source>
        <dbReference type="ARBA" id="ARBA00023136"/>
    </source>
</evidence>
<keyword evidence="2" id="KW-0813">Transport</keyword>
<evidence type="ECO:0000256" key="5">
    <source>
        <dbReference type="ARBA" id="ARBA00022692"/>
    </source>
</evidence>
<dbReference type="Pfam" id="PF01306">
    <property type="entry name" value="LacY_symp"/>
    <property type="match status" value="1"/>
</dbReference>
<feature type="transmembrane region" description="Helical" evidence="8">
    <location>
        <begin position="352"/>
        <end position="378"/>
    </location>
</feature>
<dbReference type="InterPro" id="IPR000576">
    <property type="entry name" value="LacY/RafB_perm_fam"/>
</dbReference>
<feature type="transmembrane region" description="Helical" evidence="8">
    <location>
        <begin position="262"/>
        <end position="282"/>
    </location>
</feature>
<dbReference type="NCBIfam" id="TIGR00882">
    <property type="entry name" value="2A0105"/>
    <property type="match status" value="1"/>
</dbReference>
<organism evidence="9 10">
    <name type="scientific">Companilactobacillus futsaii</name>
    <dbReference type="NCBI Taxonomy" id="938155"/>
    <lineage>
        <taxon>Bacteria</taxon>
        <taxon>Bacillati</taxon>
        <taxon>Bacillota</taxon>
        <taxon>Bacilli</taxon>
        <taxon>Lactobacillales</taxon>
        <taxon>Lactobacillaceae</taxon>
        <taxon>Companilactobacillus</taxon>
    </lineage>
</organism>
<comment type="subcellular location">
    <subcellularLocation>
        <location evidence="1">Cell inner membrane</location>
        <topology evidence="1">Multi-pass membrane protein</topology>
    </subcellularLocation>
</comment>
<feature type="transmembrane region" description="Helical" evidence="8">
    <location>
        <begin position="154"/>
        <end position="171"/>
    </location>
</feature>
<keyword evidence="5 8" id="KW-0812">Transmembrane</keyword>
<reference evidence="9 10" key="1">
    <citation type="submission" date="2019-05" db="EMBL/GenBank/DDBJ databases">
        <title>Genome Sequence of Lactobacillus futsaii Y97, a Potential Probiotic Strain Isolated from the Futsai of Taiwan.</title>
        <authorList>
            <person name="Du X."/>
        </authorList>
    </citation>
    <scope>NUCLEOTIDE SEQUENCE [LARGE SCALE GENOMIC DNA]</scope>
    <source>
        <strain evidence="9 10">Y97</strain>
    </source>
</reference>
<keyword evidence="4" id="KW-0997">Cell inner membrane</keyword>
<dbReference type="EMBL" id="CP040736">
    <property type="protein sequence ID" value="QCX24859.1"/>
    <property type="molecule type" value="Genomic_DNA"/>
</dbReference>
<evidence type="ECO:0000256" key="4">
    <source>
        <dbReference type="ARBA" id="ARBA00022519"/>
    </source>
</evidence>
<dbReference type="GO" id="GO:0030395">
    <property type="term" value="F:lactose binding"/>
    <property type="evidence" value="ECO:0007669"/>
    <property type="project" value="TreeGrafter"/>
</dbReference>
<dbReference type="InterPro" id="IPR036259">
    <property type="entry name" value="MFS_trans_sf"/>
</dbReference>
<dbReference type="Gene3D" id="1.20.1250.20">
    <property type="entry name" value="MFS general substrate transporter like domains"/>
    <property type="match status" value="2"/>
</dbReference>
<dbReference type="KEGG" id="lft:FG051_06930"/>
<feature type="transmembrane region" description="Helical" evidence="8">
    <location>
        <begin position="225"/>
        <end position="242"/>
    </location>
</feature>
<feature type="transmembrane region" description="Helical" evidence="8">
    <location>
        <begin position="384"/>
        <end position="402"/>
    </location>
</feature>
<feature type="transmembrane region" description="Helical" evidence="8">
    <location>
        <begin position="55"/>
        <end position="73"/>
    </location>
</feature>
<dbReference type="GO" id="GO:0005886">
    <property type="term" value="C:plasma membrane"/>
    <property type="evidence" value="ECO:0007669"/>
    <property type="project" value="UniProtKB-SubCell"/>
</dbReference>
<dbReference type="STRING" id="1423818.FC88_GL001864"/>
<feature type="transmembrane region" description="Helical" evidence="8">
    <location>
        <begin position="177"/>
        <end position="195"/>
    </location>
</feature>
<feature type="transmembrane region" description="Helical" evidence="8">
    <location>
        <begin position="111"/>
        <end position="134"/>
    </location>
</feature>
<evidence type="ECO:0000256" key="2">
    <source>
        <dbReference type="ARBA" id="ARBA00022448"/>
    </source>
</evidence>
<dbReference type="SUPFAM" id="SSF103473">
    <property type="entry name" value="MFS general substrate transporter"/>
    <property type="match status" value="1"/>
</dbReference>
<evidence type="ECO:0000256" key="1">
    <source>
        <dbReference type="ARBA" id="ARBA00004429"/>
    </source>
</evidence>
<evidence type="ECO:0000313" key="10">
    <source>
        <dbReference type="Proteomes" id="UP000310673"/>
    </source>
</evidence>
<dbReference type="PRINTS" id="PR00174">
    <property type="entry name" value="LACYSMPORT"/>
</dbReference>
<dbReference type="AlphaFoldDB" id="A0A5B7T2T1"/>
<proteinExistence type="predicted"/>
<feature type="transmembrane region" description="Helical" evidence="8">
    <location>
        <begin position="85"/>
        <end position="105"/>
    </location>
</feature>
<dbReference type="GO" id="GO:0015528">
    <property type="term" value="F:lactose:proton symporter activity"/>
    <property type="evidence" value="ECO:0007669"/>
    <property type="project" value="TreeGrafter"/>
</dbReference>
<evidence type="ECO:0000313" key="9">
    <source>
        <dbReference type="EMBL" id="QCX24859.1"/>
    </source>
</evidence>
<keyword evidence="7 8" id="KW-0472">Membrane</keyword>
<accession>A0A5B7T2T1</accession>
<dbReference type="Proteomes" id="UP000310673">
    <property type="component" value="Chromosome"/>
</dbReference>
<evidence type="ECO:0000256" key="3">
    <source>
        <dbReference type="ARBA" id="ARBA00022475"/>
    </source>
</evidence>
<keyword evidence="3" id="KW-1003">Cell membrane</keyword>
<name>A0A5B7T2T1_9LACO</name>
<protein>
    <submittedName>
        <fullName evidence="9">MFS transporter</fullName>
    </submittedName>
</protein>
<feature type="transmembrane region" description="Helical" evidence="8">
    <location>
        <begin position="18"/>
        <end position="43"/>
    </location>
</feature>
<dbReference type="PANTHER" id="PTHR23522:SF10">
    <property type="entry name" value="3-PHENYLPROPIONIC ACID TRANSPORTER-RELATED"/>
    <property type="match status" value="1"/>
</dbReference>
<evidence type="ECO:0000256" key="8">
    <source>
        <dbReference type="SAM" id="Phobius"/>
    </source>
</evidence>
<evidence type="ECO:0000256" key="6">
    <source>
        <dbReference type="ARBA" id="ARBA00022989"/>
    </source>
</evidence>
<dbReference type="PANTHER" id="PTHR23522">
    <property type="entry name" value="BLL5896 PROTEIN"/>
    <property type="match status" value="1"/>
</dbReference>
<gene>
    <name evidence="9" type="ORF">FG051_06930</name>
</gene>
<sequence>MIEELLELLKLDVRKRNYIAISAVSFFYLFAWSAAMSFFVIWLGQVMEIGSTQTGILYSANSFMALVMQPLFGYVSDKIGLRKNLLLGILLILLPIGPFFIYVYGPLLKSVFWLGAVIGGIYLGFVFNAGYGAIDSFMDKVSRKYGFEYGRCRMFGSFGWAAATFLAGRIINIDPNITFWLASLAGLLAMIALAATKINLTVEEKEKADSVKVKDTFGLVKNKKFIFLLIFMIGVGSIYDVYDQQFGTYFVQQFSSEAVGNKWFGDLGSIQTFFEAIFLAVAPVICKKLGAKRTLLLAGTIMSIRIVGSSFQWGPLWIGIMKCIHSFEKPLFLVAQFKYISLNFDLRLSSSVYLGCLFTSSAMSIILSPLFGTFYAAIGFSNTYLLIGILSSVFTLISMKLLTGDKKALNYGNQFAEGNEATA</sequence>
<keyword evidence="6 8" id="KW-1133">Transmembrane helix</keyword>